<keyword evidence="3" id="KW-1185">Reference proteome</keyword>
<dbReference type="eggNOG" id="ENOG502ZXJA">
    <property type="taxonomic scope" value="Bacteria"/>
</dbReference>
<keyword evidence="1" id="KW-0732">Signal</keyword>
<feature type="signal peptide" evidence="1">
    <location>
        <begin position="1"/>
        <end position="21"/>
    </location>
</feature>
<evidence type="ECO:0000313" key="2">
    <source>
        <dbReference type="EMBL" id="KGN34405.1"/>
    </source>
</evidence>
<reference evidence="2 3" key="1">
    <citation type="submission" date="2013-08" db="EMBL/GenBank/DDBJ databases">
        <title>The genome sequence of Knoellia sinensis.</title>
        <authorList>
            <person name="Zhu W."/>
            <person name="Wang G."/>
        </authorList>
    </citation>
    <scope>NUCLEOTIDE SEQUENCE [LARGE SCALE GENOMIC DNA]</scope>
    <source>
        <strain evidence="2 3">KCTC 19936</strain>
    </source>
</reference>
<sequence length="151" mass="16023">MLATAAVAASTIIGFAAPAQAADLPNQNIRGQWCTNITQIGAKDTASAAGVTALTVRQYKAVCNGSWKNFANIFVWEQFHAKGFAYNASAGVLVADSTSASGWREGVNRDREVFSEPVSSIAYCTRGMGKIRFHQGGTWKESGLGLSSRVC</sequence>
<evidence type="ECO:0000256" key="1">
    <source>
        <dbReference type="SAM" id="SignalP"/>
    </source>
</evidence>
<proteinExistence type="predicted"/>
<feature type="chain" id="PRO_5001971112" description="DUF2690 domain-containing protein" evidence="1">
    <location>
        <begin position="22"/>
        <end position="151"/>
    </location>
</feature>
<dbReference type="AlphaFoldDB" id="A0A0A0JAE4"/>
<protein>
    <recommendedName>
        <fullName evidence="4">DUF2690 domain-containing protein</fullName>
    </recommendedName>
</protein>
<comment type="caution">
    <text evidence="2">The sequence shown here is derived from an EMBL/GenBank/DDBJ whole genome shotgun (WGS) entry which is preliminary data.</text>
</comment>
<accession>A0A0A0JAE4</accession>
<evidence type="ECO:0008006" key="4">
    <source>
        <dbReference type="Google" id="ProtNLM"/>
    </source>
</evidence>
<dbReference type="EMBL" id="AVPJ01000002">
    <property type="protein sequence ID" value="KGN34405.1"/>
    <property type="molecule type" value="Genomic_DNA"/>
</dbReference>
<dbReference type="STRING" id="1385520.N802_12530"/>
<dbReference type="Proteomes" id="UP000030002">
    <property type="component" value="Unassembled WGS sequence"/>
</dbReference>
<evidence type="ECO:0000313" key="3">
    <source>
        <dbReference type="Proteomes" id="UP000030002"/>
    </source>
</evidence>
<name>A0A0A0JAE4_9MICO</name>
<gene>
    <name evidence="2" type="ORF">N802_12530</name>
</gene>
<organism evidence="2 3">
    <name type="scientific">Knoellia sinensis KCTC 19936</name>
    <dbReference type="NCBI Taxonomy" id="1385520"/>
    <lineage>
        <taxon>Bacteria</taxon>
        <taxon>Bacillati</taxon>
        <taxon>Actinomycetota</taxon>
        <taxon>Actinomycetes</taxon>
        <taxon>Micrococcales</taxon>
        <taxon>Intrasporangiaceae</taxon>
        <taxon>Knoellia</taxon>
    </lineage>
</organism>